<dbReference type="Gene3D" id="3.40.50.300">
    <property type="entry name" value="P-loop containing nucleotide triphosphate hydrolases"/>
    <property type="match status" value="1"/>
</dbReference>
<evidence type="ECO:0000313" key="6">
    <source>
        <dbReference type="Proteomes" id="UP000585272"/>
    </source>
</evidence>
<evidence type="ECO:0000259" key="4">
    <source>
        <dbReference type="PROSITE" id="PS50893"/>
    </source>
</evidence>
<dbReference type="InterPro" id="IPR027417">
    <property type="entry name" value="P-loop_NTPase"/>
</dbReference>
<protein>
    <submittedName>
        <fullName evidence="5">ABC-type multidrug transport system ATPase subunit</fullName>
    </submittedName>
</protein>
<dbReference type="InterPro" id="IPR003593">
    <property type="entry name" value="AAA+_ATPase"/>
</dbReference>
<feature type="domain" description="ABC transporter" evidence="4">
    <location>
        <begin position="5"/>
        <end position="243"/>
    </location>
</feature>
<dbReference type="GO" id="GO:0022857">
    <property type="term" value="F:transmembrane transporter activity"/>
    <property type="evidence" value="ECO:0007669"/>
    <property type="project" value="TreeGrafter"/>
</dbReference>
<evidence type="ECO:0000256" key="2">
    <source>
        <dbReference type="ARBA" id="ARBA00022840"/>
    </source>
</evidence>
<evidence type="ECO:0000256" key="1">
    <source>
        <dbReference type="ARBA" id="ARBA00022741"/>
    </source>
</evidence>
<keyword evidence="6" id="KW-1185">Reference proteome</keyword>
<name>A0A840IFY2_9ACTN</name>
<accession>A0A840IFY2</accession>
<dbReference type="Pfam" id="PF00005">
    <property type="entry name" value="ABC_tran"/>
    <property type="match status" value="1"/>
</dbReference>
<proteinExistence type="predicted"/>
<dbReference type="SUPFAM" id="SSF52540">
    <property type="entry name" value="P-loop containing nucleoside triphosphate hydrolases"/>
    <property type="match status" value="1"/>
</dbReference>
<dbReference type="SMART" id="SM00382">
    <property type="entry name" value="AAA"/>
    <property type="match status" value="1"/>
</dbReference>
<dbReference type="PROSITE" id="PS50893">
    <property type="entry name" value="ABC_TRANSPORTER_2"/>
    <property type="match status" value="1"/>
</dbReference>
<sequence>MIAMLVLEDVTVGFANARRARADRLALDEVSLRVRERELVAVRGGRRSGRTTLLHVCAGMVRPTEGRVLFDGREVARSQLLGAAGGIAYADRDFSPVLGETVVQQVAAPLLNGAVRLADAEARAVRLLRAVGASDCAYASPGDLSHDETIRVAIARALVTGPRLVLIDEPTNGIGVKGEGPLLELVRRLVDEREVAVLMTVDHVGGLAGADRAMSISDGQVRGELEPPPPAEVVPLARRRAEPSA</sequence>
<evidence type="ECO:0000313" key="5">
    <source>
        <dbReference type="EMBL" id="MBB4662878.1"/>
    </source>
</evidence>
<dbReference type="GO" id="GO:0005886">
    <property type="term" value="C:plasma membrane"/>
    <property type="evidence" value="ECO:0007669"/>
    <property type="project" value="TreeGrafter"/>
</dbReference>
<dbReference type="GO" id="GO:0005524">
    <property type="term" value="F:ATP binding"/>
    <property type="evidence" value="ECO:0007669"/>
    <property type="project" value="UniProtKB-KW"/>
</dbReference>
<dbReference type="PANTHER" id="PTHR24220:SF684">
    <property type="entry name" value="FE(3+) IONS IMPORT ATP-BINDING PROTEIN FBPC"/>
    <property type="match status" value="1"/>
</dbReference>
<organism evidence="5 6">
    <name type="scientific">Conexibacter arvalis</name>
    <dbReference type="NCBI Taxonomy" id="912552"/>
    <lineage>
        <taxon>Bacteria</taxon>
        <taxon>Bacillati</taxon>
        <taxon>Actinomycetota</taxon>
        <taxon>Thermoleophilia</taxon>
        <taxon>Solirubrobacterales</taxon>
        <taxon>Conexibacteraceae</taxon>
        <taxon>Conexibacter</taxon>
    </lineage>
</organism>
<dbReference type="AlphaFoldDB" id="A0A840IFY2"/>
<gene>
    <name evidence="5" type="ORF">BDZ31_002464</name>
</gene>
<dbReference type="Proteomes" id="UP000585272">
    <property type="component" value="Unassembled WGS sequence"/>
</dbReference>
<dbReference type="InterPro" id="IPR015854">
    <property type="entry name" value="ABC_transpr_LolD-like"/>
</dbReference>
<dbReference type="PANTHER" id="PTHR24220">
    <property type="entry name" value="IMPORT ATP-BINDING PROTEIN"/>
    <property type="match status" value="1"/>
</dbReference>
<keyword evidence="1" id="KW-0547">Nucleotide-binding</keyword>
<keyword evidence="2" id="KW-0067">ATP-binding</keyword>
<reference evidence="5 6" key="1">
    <citation type="submission" date="2020-08" db="EMBL/GenBank/DDBJ databases">
        <title>Genomic Encyclopedia of Archaeal and Bacterial Type Strains, Phase II (KMG-II): from individual species to whole genera.</title>
        <authorList>
            <person name="Goeker M."/>
        </authorList>
    </citation>
    <scope>NUCLEOTIDE SEQUENCE [LARGE SCALE GENOMIC DNA]</scope>
    <source>
        <strain evidence="5 6">DSM 23288</strain>
    </source>
</reference>
<feature type="region of interest" description="Disordered" evidence="3">
    <location>
        <begin position="220"/>
        <end position="245"/>
    </location>
</feature>
<dbReference type="EMBL" id="JACHNU010000002">
    <property type="protein sequence ID" value="MBB4662878.1"/>
    <property type="molecule type" value="Genomic_DNA"/>
</dbReference>
<dbReference type="GO" id="GO:0016887">
    <property type="term" value="F:ATP hydrolysis activity"/>
    <property type="evidence" value="ECO:0007669"/>
    <property type="project" value="InterPro"/>
</dbReference>
<dbReference type="InterPro" id="IPR003439">
    <property type="entry name" value="ABC_transporter-like_ATP-bd"/>
</dbReference>
<comment type="caution">
    <text evidence="5">The sequence shown here is derived from an EMBL/GenBank/DDBJ whole genome shotgun (WGS) entry which is preliminary data.</text>
</comment>
<evidence type="ECO:0000256" key="3">
    <source>
        <dbReference type="SAM" id="MobiDB-lite"/>
    </source>
</evidence>